<protein>
    <recommendedName>
        <fullName evidence="7">Leucine-rich repeat and WD repeat-containing protein 1</fullName>
    </recommendedName>
</protein>
<dbReference type="InterPro" id="IPR032675">
    <property type="entry name" value="LRR_dom_sf"/>
</dbReference>
<dbReference type="GO" id="GO:0031267">
    <property type="term" value="F:small GTPase binding"/>
    <property type="evidence" value="ECO:0007669"/>
    <property type="project" value="TreeGrafter"/>
</dbReference>
<dbReference type="eggNOG" id="ENOG502RG83">
    <property type="taxonomic scope" value="Eukaryota"/>
</dbReference>
<dbReference type="Gene3D" id="2.130.10.10">
    <property type="entry name" value="YVTN repeat-like/Quinoprotein amine dehydrogenase"/>
    <property type="match status" value="1"/>
</dbReference>
<dbReference type="OrthoDB" id="161629at2759"/>
<evidence type="ECO:0000256" key="1">
    <source>
        <dbReference type="ARBA" id="ARBA00022468"/>
    </source>
</evidence>
<dbReference type="InterPro" id="IPR027038">
    <property type="entry name" value="RanGap"/>
</dbReference>
<accession>K0TLQ4</accession>
<comment type="caution">
    <text evidence="5">The sequence shown here is derived from an EMBL/GenBank/DDBJ whole genome shotgun (WGS) entry which is preliminary data.</text>
</comment>
<evidence type="ECO:0000256" key="2">
    <source>
        <dbReference type="ARBA" id="ARBA00022614"/>
    </source>
</evidence>
<dbReference type="SMART" id="SM00368">
    <property type="entry name" value="LRR_RI"/>
    <property type="match status" value="3"/>
</dbReference>
<dbReference type="GO" id="GO:0006913">
    <property type="term" value="P:nucleocytoplasmic transport"/>
    <property type="evidence" value="ECO:0007669"/>
    <property type="project" value="TreeGrafter"/>
</dbReference>
<name>K0TLQ4_THAOC</name>
<proteinExistence type="predicted"/>
<dbReference type="InterPro" id="IPR036322">
    <property type="entry name" value="WD40_repeat_dom_sf"/>
</dbReference>
<dbReference type="AlphaFoldDB" id="K0TLQ4"/>
<feature type="non-terminal residue" evidence="5">
    <location>
        <position position="1"/>
    </location>
</feature>
<dbReference type="InterPro" id="IPR015943">
    <property type="entry name" value="WD40/YVTN_repeat-like_dom_sf"/>
</dbReference>
<dbReference type="GO" id="GO:0048471">
    <property type="term" value="C:perinuclear region of cytoplasm"/>
    <property type="evidence" value="ECO:0007669"/>
    <property type="project" value="TreeGrafter"/>
</dbReference>
<organism evidence="5 6">
    <name type="scientific">Thalassiosira oceanica</name>
    <name type="common">Marine diatom</name>
    <dbReference type="NCBI Taxonomy" id="159749"/>
    <lineage>
        <taxon>Eukaryota</taxon>
        <taxon>Sar</taxon>
        <taxon>Stramenopiles</taxon>
        <taxon>Ochrophyta</taxon>
        <taxon>Bacillariophyta</taxon>
        <taxon>Coscinodiscophyceae</taxon>
        <taxon>Thalassiosirophycidae</taxon>
        <taxon>Thalassiosirales</taxon>
        <taxon>Thalassiosiraceae</taxon>
        <taxon>Thalassiosira</taxon>
    </lineage>
</organism>
<reference evidence="5 6" key="1">
    <citation type="journal article" date="2012" name="Genome Biol.">
        <title>Genome and low-iron response of an oceanic diatom adapted to chronic iron limitation.</title>
        <authorList>
            <person name="Lommer M."/>
            <person name="Specht M."/>
            <person name="Roy A.S."/>
            <person name="Kraemer L."/>
            <person name="Andreson R."/>
            <person name="Gutowska M.A."/>
            <person name="Wolf J."/>
            <person name="Bergner S.V."/>
            <person name="Schilhabel M.B."/>
            <person name="Klostermeier U.C."/>
            <person name="Beiko R.G."/>
            <person name="Rosenstiel P."/>
            <person name="Hippler M."/>
            <person name="Laroche J."/>
        </authorList>
    </citation>
    <scope>NUCLEOTIDE SEQUENCE [LARGE SCALE GENOMIC DNA]</scope>
    <source>
        <strain evidence="5 6">CCMP1005</strain>
    </source>
</reference>
<evidence type="ECO:0000313" key="5">
    <source>
        <dbReference type="EMBL" id="EJK75516.1"/>
    </source>
</evidence>
<feature type="region of interest" description="Disordered" evidence="4">
    <location>
        <begin position="287"/>
        <end position="334"/>
    </location>
</feature>
<evidence type="ECO:0000256" key="3">
    <source>
        <dbReference type="ARBA" id="ARBA00022737"/>
    </source>
</evidence>
<dbReference type="PANTHER" id="PTHR24113">
    <property type="entry name" value="RAN GTPASE-ACTIVATING PROTEIN 1"/>
    <property type="match status" value="1"/>
</dbReference>
<keyword evidence="2" id="KW-0433">Leucine-rich repeat</keyword>
<dbReference type="SUPFAM" id="SSF52047">
    <property type="entry name" value="RNI-like"/>
    <property type="match status" value="1"/>
</dbReference>
<gene>
    <name evidence="5" type="ORF">THAOC_02758</name>
</gene>
<keyword evidence="3" id="KW-0677">Repeat</keyword>
<dbReference type="Gene3D" id="3.80.10.10">
    <property type="entry name" value="Ribonuclease Inhibitor"/>
    <property type="match status" value="2"/>
</dbReference>
<evidence type="ECO:0000313" key="6">
    <source>
        <dbReference type="Proteomes" id="UP000266841"/>
    </source>
</evidence>
<dbReference type="GO" id="GO:0005096">
    <property type="term" value="F:GTPase activator activity"/>
    <property type="evidence" value="ECO:0007669"/>
    <property type="project" value="UniProtKB-KW"/>
</dbReference>
<dbReference type="SUPFAM" id="SSF50978">
    <property type="entry name" value="WD40 repeat-like"/>
    <property type="match status" value="1"/>
</dbReference>
<sequence>NLLGDKDRTSIDDDCVEVLVRGLTECKRLNKLDLSGNRVGDDGLNTLIQGLPASVYDLGLYACKITLSRQLPLLRFKKLGLSNNYSLSLDGARVIATSLADPACRLEEISLYGCPIGDAGAAILATSLRDNRRLLCMRLATTRWCNAFLPLLCDPTSINATHDSNHTLEYLGIGFDDHRDINLMLDLNCCSRENKSLVAAKKILLVHGHPDMKPLFDRELDLLPYVVAWLENFDESWLDLKLSSIFEFVRAMPMEVANPLYHDERSRGIHAVRHVCPSFATPLTIHSTSQGAPKMSGRPADSKAQSTAKKPPVSSAKSLPPLGGRIADLLPSRDVKDEPHTTQLEFDVNQECTSLALVPSGRMAVAGFTDGTLRLFDLTGTFVRDKYAPPENDFDDDNSEGSLHFDDEVEHASSSLVNSHTNQQYGAVACQIHARGIHTVAMMDVAVSEDGLYAFGGVQRGSVELAAVYLGDIENYLNEHEDKMQCASASVTTKPSLLDLVEVDRHADAKLKGFGACKRLWNGWERSKNERPEYLLLTGKGIKNIHVWSFKPSCPGKGQQSTWTCIYDCPTNGASIHQLYFRTSNTGMLQSISKSDDQKIRVWDLSYEECRITSGSEDVSDRPKRPPYKDITSTEGTVGVCCHLAFASGEMGGMHNIVNVVGLDAESPYNSSELALPGGAQMLNCRPSRSGRSQRGDLKSVVNVEGLIFDASHALLQISDGSVVHYRHDVSGHPILEQCPSSMFKTSIDDGNTSHSKKVALARVGSEGMALYATSSWSENSGRGAIMLRALPKADEKPRRYW</sequence>
<dbReference type="Proteomes" id="UP000266841">
    <property type="component" value="Unassembled WGS sequence"/>
</dbReference>
<dbReference type="GO" id="GO:0005634">
    <property type="term" value="C:nucleus"/>
    <property type="evidence" value="ECO:0007669"/>
    <property type="project" value="TreeGrafter"/>
</dbReference>
<evidence type="ECO:0008006" key="7">
    <source>
        <dbReference type="Google" id="ProtNLM"/>
    </source>
</evidence>
<dbReference type="EMBL" id="AGNL01002891">
    <property type="protein sequence ID" value="EJK75516.1"/>
    <property type="molecule type" value="Genomic_DNA"/>
</dbReference>
<keyword evidence="6" id="KW-1185">Reference proteome</keyword>
<dbReference type="PANTHER" id="PTHR24113:SF12">
    <property type="entry name" value="RAN GTPASE-ACTIVATING PROTEIN 1"/>
    <property type="match status" value="1"/>
</dbReference>
<keyword evidence="1" id="KW-0343">GTPase activation</keyword>
<dbReference type="GO" id="GO:0005829">
    <property type="term" value="C:cytosol"/>
    <property type="evidence" value="ECO:0007669"/>
    <property type="project" value="TreeGrafter"/>
</dbReference>
<evidence type="ECO:0000256" key="4">
    <source>
        <dbReference type="SAM" id="MobiDB-lite"/>
    </source>
</evidence>